<feature type="transmembrane region" description="Helical" evidence="7">
    <location>
        <begin position="394"/>
        <end position="413"/>
    </location>
</feature>
<evidence type="ECO:0000256" key="6">
    <source>
        <dbReference type="SAM" id="MobiDB-lite"/>
    </source>
</evidence>
<reference evidence="10 11" key="1">
    <citation type="submission" date="2013-04" db="EMBL/GenBank/DDBJ databases">
        <title>Hyphomonas sp. T24B3 Genome Sequencing.</title>
        <authorList>
            <person name="Lai Q."/>
            <person name="Shao Z."/>
        </authorList>
    </citation>
    <scope>NUCLEOTIDE SEQUENCE [LARGE SCALE GENOMIC DNA]</scope>
    <source>
        <strain evidence="10 11">T24B3</strain>
    </source>
</reference>
<evidence type="ECO:0008006" key="12">
    <source>
        <dbReference type="Google" id="ProtNLM"/>
    </source>
</evidence>
<keyword evidence="4 7" id="KW-1133">Transmembrane helix</keyword>
<feature type="transmembrane region" description="Helical" evidence="7">
    <location>
        <begin position="468"/>
        <end position="488"/>
    </location>
</feature>
<dbReference type="AlphaFoldDB" id="A0A062U0A3"/>
<evidence type="ECO:0000313" key="10">
    <source>
        <dbReference type="EMBL" id="RAN34361.1"/>
    </source>
</evidence>
<feature type="transmembrane region" description="Helical" evidence="7">
    <location>
        <begin position="557"/>
        <end position="577"/>
    </location>
</feature>
<feature type="compositionally biased region" description="Basic residues" evidence="6">
    <location>
        <begin position="11"/>
        <end position="22"/>
    </location>
</feature>
<comment type="caution">
    <text evidence="10">The sequence shown here is derived from an EMBL/GenBank/DDBJ whole genome shotgun (WGS) entry which is preliminary data.</text>
</comment>
<keyword evidence="11" id="KW-1185">Reference proteome</keyword>
<evidence type="ECO:0000256" key="4">
    <source>
        <dbReference type="ARBA" id="ARBA00022989"/>
    </source>
</evidence>
<evidence type="ECO:0000256" key="3">
    <source>
        <dbReference type="ARBA" id="ARBA00022692"/>
    </source>
</evidence>
<evidence type="ECO:0000259" key="8">
    <source>
        <dbReference type="Pfam" id="PF03772"/>
    </source>
</evidence>
<accession>A0A062U0A3</accession>
<dbReference type="RefSeq" id="WP_051594763.1">
    <property type="nucleotide sequence ID" value="NZ_AWFA01000012.1"/>
</dbReference>
<feature type="domain" description="ComEC/Rec2-related protein" evidence="8">
    <location>
        <begin position="269"/>
        <end position="543"/>
    </location>
</feature>
<dbReference type="NCBIfam" id="TIGR00360">
    <property type="entry name" value="ComEC_N-term"/>
    <property type="match status" value="1"/>
</dbReference>
<feature type="transmembrane region" description="Helical" evidence="7">
    <location>
        <begin position="356"/>
        <end position="374"/>
    </location>
</feature>
<dbReference type="Pfam" id="PF13567">
    <property type="entry name" value="DUF4131"/>
    <property type="match status" value="1"/>
</dbReference>
<feature type="transmembrane region" description="Helical" evidence="7">
    <location>
        <begin position="531"/>
        <end position="551"/>
    </location>
</feature>
<organism evidence="10 11">
    <name type="scientific">Hyphomonas pacifica</name>
    <dbReference type="NCBI Taxonomy" id="1280941"/>
    <lineage>
        <taxon>Bacteria</taxon>
        <taxon>Pseudomonadati</taxon>
        <taxon>Pseudomonadota</taxon>
        <taxon>Alphaproteobacteria</taxon>
        <taxon>Hyphomonadales</taxon>
        <taxon>Hyphomonadaceae</taxon>
        <taxon>Hyphomonas</taxon>
    </lineage>
</organism>
<gene>
    <name evidence="10" type="ORF">HY3_01780</name>
</gene>
<dbReference type="GO" id="GO:0005886">
    <property type="term" value="C:plasma membrane"/>
    <property type="evidence" value="ECO:0007669"/>
    <property type="project" value="UniProtKB-SubCell"/>
</dbReference>
<dbReference type="PANTHER" id="PTHR30619">
    <property type="entry name" value="DNA INTERNALIZATION/COMPETENCE PROTEIN COMEC/REC2"/>
    <property type="match status" value="1"/>
</dbReference>
<protein>
    <recommendedName>
        <fullName evidence="12">ComEC/Rec2-related protein domain-containing protein</fullName>
    </recommendedName>
</protein>
<keyword evidence="5 7" id="KW-0472">Membrane</keyword>
<dbReference type="PANTHER" id="PTHR30619:SF1">
    <property type="entry name" value="RECOMBINATION PROTEIN 2"/>
    <property type="match status" value="1"/>
</dbReference>
<evidence type="ECO:0000256" key="7">
    <source>
        <dbReference type="SAM" id="Phobius"/>
    </source>
</evidence>
<feature type="transmembrane region" description="Helical" evidence="7">
    <location>
        <begin position="500"/>
        <end position="519"/>
    </location>
</feature>
<dbReference type="InterPro" id="IPR052159">
    <property type="entry name" value="Competence_DNA_uptake"/>
</dbReference>
<feature type="transmembrane region" description="Helical" evidence="7">
    <location>
        <begin position="43"/>
        <end position="60"/>
    </location>
</feature>
<feature type="transmembrane region" description="Helical" evidence="7">
    <location>
        <begin position="332"/>
        <end position="350"/>
    </location>
</feature>
<evidence type="ECO:0000256" key="1">
    <source>
        <dbReference type="ARBA" id="ARBA00004651"/>
    </source>
</evidence>
<dbReference type="InterPro" id="IPR004477">
    <property type="entry name" value="ComEC_N"/>
</dbReference>
<evidence type="ECO:0000256" key="2">
    <source>
        <dbReference type="ARBA" id="ARBA00022475"/>
    </source>
</evidence>
<feature type="transmembrane region" description="Helical" evidence="7">
    <location>
        <begin position="94"/>
        <end position="111"/>
    </location>
</feature>
<keyword evidence="3 7" id="KW-0812">Transmembrane</keyword>
<sequence>MTGAIRAPAPQKHKTAAKGKGQRAHNTVEWPDLWSIASVDVRPLLLAFSMTAGAGVYFLLPWEPSLWAILALPSGALFLVIISRRSLVLDGLQLAIWMLFGIALGAGAASLRSHLVAAPVVAPAEGRLARPVMLEGWLTEIEPGAKGPRLRIQVHAMARHSPAETPKYVRLTHRARLEVSPGRFVRCWAVLRPPPAPSMAGEYDFQRQAWFEQLGGVGYVQGRCRGGTLGAPSGWGQQIGLKVPALRRQLAGHVQQAAGERAGGFAAALISGDRSYMRLEDQEALRNSGLAHLLAISGLHMAIVGGLVYFLTWRALALIEPLALRVAVQKPAAVVALMASLAYLIVSGASVSTQRAFIMSAVVFGAVLFDRAALSMRSFSIAMILVVLMQPESVMTPGFQMSFAASAALIATYEAWTHRRATRERVMGKLSYSWASLAVTSLVAGTATAPFALYHFDRLAGLGLLANLLAMPVITFATAPLAAFALILTPFGYGDFGLRLFGYSLEVILMIAHFCTDHAPAMISAGKQMPGLTLALLSLALAVSVIAKGWGRALLPALAIGPAVWVWTVAPALALHWSPSGDVFLRQTDGQIARLAYLDGDGLSPMRFSTLEPAELCAGWPCILETAAGRIALNDPELPAATCIPDTQAEYELRQSVSGTQAGCAPPIYWEDVLRLNGITLKTGGAMTETRGRCNPRLWRPCPVSAEPD</sequence>
<dbReference type="STRING" id="1280941.HY2_01695"/>
<evidence type="ECO:0000313" key="11">
    <source>
        <dbReference type="Proteomes" id="UP000249123"/>
    </source>
</evidence>
<dbReference type="EMBL" id="AWFB01000012">
    <property type="protein sequence ID" value="RAN34361.1"/>
    <property type="molecule type" value="Genomic_DNA"/>
</dbReference>
<keyword evidence="2" id="KW-1003">Cell membrane</keyword>
<feature type="transmembrane region" description="Helical" evidence="7">
    <location>
        <begin position="433"/>
        <end position="456"/>
    </location>
</feature>
<proteinExistence type="predicted"/>
<name>A0A062U0A3_9PROT</name>
<evidence type="ECO:0000256" key="5">
    <source>
        <dbReference type="ARBA" id="ARBA00023136"/>
    </source>
</evidence>
<evidence type="ECO:0000259" key="9">
    <source>
        <dbReference type="Pfam" id="PF13567"/>
    </source>
</evidence>
<feature type="region of interest" description="Disordered" evidence="6">
    <location>
        <begin position="1"/>
        <end position="22"/>
    </location>
</feature>
<feature type="domain" description="DUF4131" evidence="9">
    <location>
        <begin position="62"/>
        <end position="222"/>
    </location>
</feature>
<feature type="transmembrane region" description="Helical" evidence="7">
    <location>
        <begin position="290"/>
        <end position="311"/>
    </location>
</feature>
<dbReference type="Pfam" id="PF03772">
    <property type="entry name" value="Competence"/>
    <property type="match status" value="1"/>
</dbReference>
<comment type="subcellular location">
    <subcellularLocation>
        <location evidence="1">Cell membrane</location>
        <topology evidence="1">Multi-pass membrane protein</topology>
    </subcellularLocation>
</comment>
<dbReference type="eggNOG" id="COG0658">
    <property type="taxonomic scope" value="Bacteria"/>
</dbReference>
<dbReference type="Proteomes" id="UP000249123">
    <property type="component" value="Unassembled WGS sequence"/>
</dbReference>
<feature type="transmembrane region" description="Helical" evidence="7">
    <location>
        <begin position="66"/>
        <end position="82"/>
    </location>
</feature>
<dbReference type="InterPro" id="IPR025405">
    <property type="entry name" value="DUF4131"/>
</dbReference>